<dbReference type="SUPFAM" id="SSF47095">
    <property type="entry name" value="HMG-box"/>
    <property type="match status" value="2"/>
</dbReference>
<feature type="compositionally biased region" description="Acidic residues" evidence="2">
    <location>
        <begin position="713"/>
        <end position="722"/>
    </location>
</feature>
<dbReference type="PANTHER" id="PTHR22929">
    <property type="entry name" value="RNA POLYMERASE III TRANSCRIPTION INITIATION FACTOR B"/>
    <property type="match status" value="1"/>
</dbReference>
<feature type="domain" description="HMG box" evidence="4">
    <location>
        <begin position="318"/>
        <end position="386"/>
    </location>
</feature>
<evidence type="ECO:0008006" key="8">
    <source>
        <dbReference type="Google" id="ProtNLM"/>
    </source>
</evidence>
<dbReference type="SMART" id="SM00398">
    <property type="entry name" value="HMG"/>
    <property type="match status" value="2"/>
</dbReference>
<dbReference type="InterPro" id="IPR009071">
    <property type="entry name" value="HMG_box_dom"/>
</dbReference>
<dbReference type="OrthoDB" id="272624at2759"/>
<keyword evidence="1" id="KW-0539">Nucleus</keyword>
<feature type="compositionally biased region" description="Polar residues" evidence="2">
    <location>
        <begin position="656"/>
        <end position="677"/>
    </location>
</feature>
<evidence type="ECO:0000259" key="4">
    <source>
        <dbReference type="PROSITE" id="PS50118"/>
    </source>
</evidence>
<feature type="compositionally biased region" description="Low complexity" evidence="2">
    <location>
        <begin position="52"/>
        <end position="63"/>
    </location>
</feature>
<feature type="compositionally biased region" description="Acidic residues" evidence="2">
    <location>
        <begin position="517"/>
        <end position="528"/>
    </location>
</feature>
<dbReference type="RefSeq" id="XP_025346763.1">
    <property type="nucleotide sequence ID" value="XM_025492975.1"/>
</dbReference>
<dbReference type="InterPro" id="IPR039467">
    <property type="entry name" value="TFIIIB_B''_Myb"/>
</dbReference>
<feature type="compositionally biased region" description="Basic and acidic residues" evidence="2">
    <location>
        <begin position="1004"/>
        <end position="1031"/>
    </location>
</feature>
<dbReference type="GO" id="GO:0001156">
    <property type="term" value="F:TFIIIC-class transcription factor complex binding"/>
    <property type="evidence" value="ECO:0007669"/>
    <property type="project" value="TreeGrafter"/>
</dbReference>
<dbReference type="GeneID" id="37014709"/>
<dbReference type="GO" id="GO:0070898">
    <property type="term" value="P:RNA polymerase III preinitiation complex assembly"/>
    <property type="evidence" value="ECO:0007669"/>
    <property type="project" value="TreeGrafter"/>
</dbReference>
<dbReference type="InterPro" id="IPR036910">
    <property type="entry name" value="HMG_box_dom_sf"/>
</dbReference>
<dbReference type="CDD" id="cd22011">
    <property type="entry name" value="HMG-box_IXR1-like_rpt1"/>
    <property type="match status" value="1"/>
</dbReference>
<protein>
    <recommendedName>
        <fullName evidence="8">HMG box domain-containing protein</fullName>
    </recommendedName>
</protein>
<feature type="DNA-binding region" description="HMG box" evidence="1">
    <location>
        <begin position="318"/>
        <end position="386"/>
    </location>
</feature>
<evidence type="ECO:0000259" key="5">
    <source>
        <dbReference type="PROSITE" id="PS51294"/>
    </source>
</evidence>
<reference evidence="6 7" key="1">
    <citation type="journal article" date="2018" name="Mol. Biol. Evol.">
        <title>Broad Genomic Sampling Reveals a Smut Pathogenic Ancestry of the Fungal Clade Ustilaginomycotina.</title>
        <authorList>
            <person name="Kijpornyongpan T."/>
            <person name="Mondo S.J."/>
            <person name="Barry K."/>
            <person name="Sandor L."/>
            <person name="Lee J."/>
            <person name="Lipzen A."/>
            <person name="Pangilinan J."/>
            <person name="LaButti K."/>
            <person name="Hainaut M."/>
            <person name="Henrissat B."/>
            <person name="Grigoriev I.V."/>
            <person name="Spatafora J.W."/>
            <person name="Aime M.C."/>
        </authorList>
    </citation>
    <scope>NUCLEOTIDE SEQUENCE [LARGE SCALE GENOMIC DNA]</scope>
    <source>
        <strain evidence="6 7">MCA 4718</strain>
    </source>
</reference>
<feature type="compositionally biased region" description="Acidic residues" evidence="2">
    <location>
        <begin position="1042"/>
        <end position="1064"/>
    </location>
</feature>
<feature type="compositionally biased region" description="Basic and acidic residues" evidence="2">
    <location>
        <begin position="368"/>
        <end position="382"/>
    </location>
</feature>
<feature type="compositionally biased region" description="Low complexity" evidence="2">
    <location>
        <begin position="724"/>
        <end position="734"/>
    </location>
</feature>
<gene>
    <name evidence="6" type="ORF">BCV69DRAFT_284234</name>
</gene>
<feature type="region of interest" description="Disordered" evidence="2">
    <location>
        <begin position="368"/>
        <end position="549"/>
    </location>
</feature>
<feature type="domain" description="HTH myb-type" evidence="5">
    <location>
        <begin position="823"/>
        <end position="877"/>
    </location>
</feature>
<evidence type="ECO:0000256" key="1">
    <source>
        <dbReference type="PROSITE-ProRule" id="PRU00267"/>
    </source>
</evidence>
<dbReference type="SUPFAM" id="SSF46689">
    <property type="entry name" value="Homeodomain-like"/>
    <property type="match status" value="1"/>
</dbReference>
<dbReference type="PROSITE" id="PS51294">
    <property type="entry name" value="HTH_MYB"/>
    <property type="match status" value="1"/>
</dbReference>
<feature type="compositionally biased region" description="Basic and acidic residues" evidence="2">
    <location>
        <begin position="627"/>
        <end position="652"/>
    </location>
</feature>
<dbReference type="STRING" id="1684307.A0A316U5J8"/>
<dbReference type="AlphaFoldDB" id="A0A316U5J8"/>
<dbReference type="GO" id="GO:0005634">
    <property type="term" value="C:nucleus"/>
    <property type="evidence" value="ECO:0007669"/>
    <property type="project" value="UniProtKB-UniRule"/>
</dbReference>
<dbReference type="PROSITE" id="PS50090">
    <property type="entry name" value="MYB_LIKE"/>
    <property type="match status" value="1"/>
</dbReference>
<keyword evidence="7" id="KW-1185">Reference proteome</keyword>
<dbReference type="Proteomes" id="UP000245942">
    <property type="component" value="Unassembled WGS sequence"/>
</dbReference>
<feature type="compositionally biased region" description="Polar residues" evidence="2">
    <location>
        <begin position="166"/>
        <end position="176"/>
    </location>
</feature>
<evidence type="ECO:0000259" key="3">
    <source>
        <dbReference type="PROSITE" id="PS50090"/>
    </source>
</evidence>
<feature type="compositionally biased region" description="Gly residues" evidence="2">
    <location>
        <begin position="128"/>
        <end position="142"/>
    </location>
</feature>
<dbReference type="GO" id="GO:0000126">
    <property type="term" value="C:transcription factor TFIIIB complex"/>
    <property type="evidence" value="ECO:0007669"/>
    <property type="project" value="TreeGrafter"/>
</dbReference>
<feature type="compositionally biased region" description="Basic residues" evidence="2">
    <location>
        <begin position="532"/>
        <end position="541"/>
    </location>
</feature>
<feature type="compositionally biased region" description="Basic and acidic residues" evidence="2">
    <location>
        <begin position="296"/>
        <end position="308"/>
    </location>
</feature>
<feature type="region of interest" description="Disordered" evidence="2">
    <location>
        <begin position="613"/>
        <end position="767"/>
    </location>
</feature>
<dbReference type="InterPro" id="IPR001005">
    <property type="entry name" value="SANT/Myb"/>
</dbReference>
<dbReference type="PROSITE" id="PS50118">
    <property type="entry name" value="HMG_BOX_2"/>
    <property type="match status" value="2"/>
</dbReference>
<proteinExistence type="predicted"/>
<evidence type="ECO:0000256" key="2">
    <source>
        <dbReference type="SAM" id="MobiDB-lite"/>
    </source>
</evidence>
<feature type="DNA-binding region" description="HMG box" evidence="1">
    <location>
        <begin position="437"/>
        <end position="510"/>
    </location>
</feature>
<feature type="region of interest" description="Disordered" evidence="2">
    <location>
        <begin position="903"/>
        <end position="1064"/>
    </location>
</feature>
<evidence type="ECO:0000313" key="6">
    <source>
        <dbReference type="EMBL" id="PWN19603.1"/>
    </source>
</evidence>
<dbReference type="Gene3D" id="1.10.30.10">
    <property type="entry name" value="High mobility group box domain"/>
    <property type="match status" value="2"/>
</dbReference>
<feature type="compositionally biased region" description="Low complexity" evidence="2">
    <location>
        <begin position="200"/>
        <end position="225"/>
    </location>
</feature>
<name>A0A316U5J8_9BASI</name>
<evidence type="ECO:0000313" key="7">
    <source>
        <dbReference type="Proteomes" id="UP000245942"/>
    </source>
</evidence>
<dbReference type="SMART" id="SM00717">
    <property type="entry name" value="SANT"/>
    <property type="match status" value="1"/>
</dbReference>
<organism evidence="6 7">
    <name type="scientific">Pseudomicrostroma glucosiphilum</name>
    <dbReference type="NCBI Taxonomy" id="1684307"/>
    <lineage>
        <taxon>Eukaryota</taxon>
        <taxon>Fungi</taxon>
        <taxon>Dikarya</taxon>
        <taxon>Basidiomycota</taxon>
        <taxon>Ustilaginomycotina</taxon>
        <taxon>Exobasidiomycetes</taxon>
        <taxon>Microstromatales</taxon>
        <taxon>Microstromatales incertae sedis</taxon>
        <taxon>Pseudomicrostroma</taxon>
    </lineage>
</organism>
<feature type="compositionally biased region" description="Acidic residues" evidence="2">
    <location>
        <begin position="929"/>
        <end position="941"/>
    </location>
</feature>
<dbReference type="Pfam" id="PF15963">
    <property type="entry name" value="Myb_DNA-bind_7"/>
    <property type="match status" value="1"/>
</dbReference>
<feature type="domain" description="Myb-like" evidence="3">
    <location>
        <begin position="823"/>
        <end position="873"/>
    </location>
</feature>
<dbReference type="CDD" id="cd00167">
    <property type="entry name" value="SANT"/>
    <property type="match status" value="1"/>
</dbReference>
<dbReference type="PANTHER" id="PTHR22929:SF0">
    <property type="entry name" value="TRANSCRIPTION FACTOR TFIIIB COMPONENT B'' HOMOLOG"/>
    <property type="match status" value="1"/>
</dbReference>
<feature type="compositionally biased region" description="Polar residues" evidence="2">
    <location>
        <begin position="95"/>
        <end position="112"/>
    </location>
</feature>
<dbReference type="EMBL" id="KZ819331">
    <property type="protein sequence ID" value="PWN19603.1"/>
    <property type="molecule type" value="Genomic_DNA"/>
</dbReference>
<dbReference type="Pfam" id="PF00505">
    <property type="entry name" value="HMG_box"/>
    <property type="match status" value="2"/>
</dbReference>
<feature type="region of interest" description="Disordered" evidence="2">
    <location>
        <begin position="1"/>
        <end position="323"/>
    </location>
</feature>
<dbReference type="GO" id="GO:0003677">
    <property type="term" value="F:DNA binding"/>
    <property type="evidence" value="ECO:0007669"/>
    <property type="project" value="UniProtKB-UniRule"/>
</dbReference>
<dbReference type="InterPro" id="IPR009057">
    <property type="entry name" value="Homeodomain-like_sf"/>
</dbReference>
<feature type="compositionally biased region" description="Pro residues" evidence="2">
    <location>
        <begin position="33"/>
        <end position="43"/>
    </location>
</feature>
<accession>A0A316U5J8</accession>
<sequence length="1064" mass="114995">MSSRIEKGGHRFQPKLAAGARRRPGQSNALPAPARPPPSPSPAGPTQDRPSGRSMAAAGSGAMSPPPPPPPRSIRTPSASPHPSGSATGAIRSYASATPSSSRIQAAGQSPVNFKPTMPKAASIVPGSGPGPSRGKPSGGGVARITPSMRPSATPVAGDAVAVDSGIQQARTAASDEQSKAFSPPKRPVRVGAPSVQPESSASGSGGAKDPSSSSSARQSIGATSQPMEAGPSSQGANVPAEGAARQTIGRPKASSFIPTGSTYRPSNIQFAAPPGHPSTRQSVDPPAAGIGNPESHLRSETESSDRPSKRRPASENGDVPSSAFDLFCQDREAPLLEVNPNITCAALTKLLEEAWMGASNQEKSYWEEKHQELVMSHRTEQDGMTTHGPDWSDQVSTDAGAQSDEDVDASPSASTAGKRKRVSTKRPKRKKQAGEPKRPASAYLLYSQEIRKNQSSQGQSSERSKEGFGEMSKRIGDQWRNLPLEEKQPYLRQAEDLKKQYDREMEAWKAEHPELAEEEPEDTDADESLPRPRRKARAKVVKPTVSDDEREYQALVAEHGRDLEDLRLDPKATSMADLAIAELKSGRASQRLFDLNRVRLKQLEEAAALRKVEKQKLRQRMQQTEENLRKQKAGERVDLPKHDPRRDDPRRHGGSQLNASQQHQSDSHANTSSSETVPAPNARTAEQEDEEEVEALSGMDVPQARYIVPGLDDSDDDEDNEVSSGHARGGAASRHGRSAHRAGSDDDDAASDNGSVRSATSGGTYASLRETAHVPQMRVVDGQIVLDETSLTVNRNQEQAFEESEMIDEEIGHKFVNSSTGSKREKSVRWTAVETDKFFKAVSMWGSDFEMISRMFPNRSRKQVKNKWTREERANPTRLDVAFARRLPVDLDRYAIMANVDLSGPAPRVDDGAMGVEESKLIKKGEASDDEGREEGDETDGEVRKIDKVSATPDPSRARRGSSAGEAGGARSLRASSVASARSTAGAGGDASSSRQQQQKTRQQIEREKRESREKARRADSLREGREKRSVSRGVSRGAQDDAEDYGAPEEEEVEELPAEGFY</sequence>
<keyword evidence="1" id="KW-0238">DNA-binding</keyword>
<feature type="domain" description="HMG box" evidence="4">
    <location>
        <begin position="437"/>
        <end position="510"/>
    </location>
</feature>
<feature type="compositionally biased region" description="Polar residues" evidence="2">
    <location>
        <begin position="257"/>
        <end position="270"/>
    </location>
</feature>
<feature type="compositionally biased region" description="Basic and acidic residues" evidence="2">
    <location>
        <begin position="918"/>
        <end position="928"/>
    </location>
</feature>
<dbReference type="InterPro" id="IPR017930">
    <property type="entry name" value="Myb_dom"/>
</dbReference>
<feature type="compositionally biased region" description="Low complexity" evidence="2">
    <location>
        <begin position="962"/>
        <end position="1003"/>
    </location>
</feature>
<feature type="compositionally biased region" description="Basic residues" evidence="2">
    <location>
        <begin position="418"/>
        <end position="432"/>
    </location>
</feature>
<dbReference type="Gene3D" id="1.10.10.60">
    <property type="entry name" value="Homeodomain-like"/>
    <property type="match status" value="1"/>
</dbReference>
<feature type="compositionally biased region" description="Basic and acidic residues" evidence="2">
    <location>
        <begin position="463"/>
        <end position="516"/>
    </location>
</feature>